<organism evidence="2 3">
    <name type="scientific">Pseudomonas brassicacearum</name>
    <dbReference type="NCBI Taxonomy" id="930166"/>
    <lineage>
        <taxon>Bacteria</taxon>
        <taxon>Pseudomonadati</taxon>
        <taxon>Pseudomonadota</taxon>
        <taxon>Gammaproteobacteria</taxon>
        <taxon>Pseudomonadales</taxon>
        <taxon>Pseudomonadaceae</taxon>
        <taxon>Pseudomonas</taxon>
    </lineage>
</organism>
<accession>A0A423JQX1</accession>
<reference evidence="2 3" key="1">
    <citation type="submission" date="2016-10" db="EMBL/GenBank/DDBJ databases">
        <title>Comparative genome analysis of multiple Pseudomonas spp. focuses on biocontrol and plant growth promoting traits.</title>
        <authorList>
            <person name="Tao X.-Y."/>
            <person name="Taylor C.G."/>
        </authorList>
    </citation>
    <scope>NUCLEOTIDE SEQUENCE [LARGE SCALE GENOMIC DNA]</scope>
    <source>
        <strain evidence="2 3">38D4</strain>
    </source>
</reference>
<dbReference type="EMBL" id="MOBO01000007">
    <property type="protein sequence ID" value="RON40079.1"/>
    <property type="molecule type" value="Genomic_DNA"/>
</dbReference>
<protein>
    <recommendedName>
        <fullName evidence="4">Type III effector</fullName>
    </recommendedName>
</protein>
<evidence type="ECO:0008006" key="4">
    <source>
        <dbReference type="Google" id="ProtNLM"/>
    </source>
</evidence>
<evidence type="ECO:0000313" key="3">
    <source>
        <dbReference type="Proteomes" id="UP000286351"/>
    </source>
</evidence>
<evidence type="ECO:0000313" key="2">
    <source>
        <dbReference type="EMBL" id="RON40079.1"/>
    </source>
</evidence>
<dbReference type="RefSeq" id="WP_123365546.1">
    <property type="nucleotide sequence ID" value="NZ_MOBO01000007.1"/>
</dbReference>
<dbReference type="AlphaFoldDB" id="A0A423JQX1"/>
<name>A0A423JQX1_9PSED</name>
<feature type="region of interest" description="Disordered" evidence="1">
    <location>
        <begin position="475"/>
        <end position="494"/>
    </location>
</feature>
<evidence type="ECO:0000256" key="1">
    <source>
        <dbReference type="SAM" id="MobiDB-lite"/>
    </source>
</evidence>
<comment type="caution">
    <text evidence="2">The sequence shown here is derived from an EMBL/GenBank/DDBJ whole genome shotgun (WGS) entry which is preliminary data.</text>
</comment>
<gene>
    <name evidence="2" type="ORF">BK664_09490</name>
</gene>
<sequence>MNSITPSIRPQPLHTPENIELQTRGASTSASANVAITPRSPEALAGLKTQMTDLFRGDRTEENGTEMDALVQGRANKLHEMGYVPADVERLLDKAERMDRVTVPTQGAVGGLPFGVVTVVLDKVPGVTADAVGNPGYTGYIAGAMSGAADVVGAGLITKATEDSLWLKAPADQLEPIMADSQKIKSEANPLKQAGQSATALQTFTVRNVARLGAAATLNATLGPKVAAAFDTAIGAAGGVVAGAGYAVIMHNHQKAAGLVGGAQLFGRKDWEAQFAELDACSPSRPYINGAKRAAKFPLDVATDTLSSVRKVFEGGNLLTNGGALAGGFALTGMARNAAKTAALNQGLPKGAVAAADHAVNVAGSALTFAAYGAAGVLSGKAADAGVKVIQEDIPPKAQKLADSTQAGIAAGATATGKFAGDTYTSTSDGLAELRTSAGTALSDASARAGRAFNTGTEAIGNAALSGANRLGELAQRSGLRQRPAPATDGEELA</sequence>
<proteinExistence type="predicted"/>
<dbReference type="Proteomes" id="UP000286351">
    <property type="component" value="Unassembled WGS sequence"/>
</dbReference>